<evidence type="ECO:0000313" key="2">
    <source>
        <dbReference type="EMBL" id="PWW28222.1"/>
    </source>
</evidence>
<dbReference type="EMBL" id="QGTW01000006">
    <property type="protein sequence ID" value="PWW28222.1"/>
    <property type="molecule type" value="Genomic_DNA"/>
</dbReference>
<keyword evidence="1" id="KW-1133">Transmembrane helix</keyword>
<proteinExistence type="predicted"/>
<keyword evidence="1" id="KW-0472">Membrane</keyword>
<reference evidence="2 3" key="1">
    <citation type="submission" date="2018-05" db="EMBL/GenBank/DDBJ databases">
        <title>Freshwater and sediment microbial communities from various areas in North America, analyzing microbe dynamics in response to fracking.</title>
        <authorList>
            <person name="Lamendella R."/>
        </authorList>
    </citation>
    <scope>NUCLEOTIDE SEQUENCE [LARGE SCALE GENOMIC DNA]</scope>
    <source>
        <strain evidence="2 3">15_TX</strain>
    </source>
</reference>
<organism evidence="2 3">
    <name type="scientific">Cytobacillus oceanisediminis</name>
    <dbReference type="NCBI Taxonomy" id="665099"/>
    <lineage>
        <taxon>Bacteria</taxon>
        <taxon>Bacillati</taxon>
        <taxon>Bacillota</taxon>
        <taxon>Bacilli</taxon>
        <taxon>Bacillales</taxon>
        <taxon>Bacillaceae</taxon>
        <taxon>Cytobacillus</taxon>
    </lineage>
</organism>
<evidence type="ECO:0000313" key="3">
    <source>
        <dbReference type="Proteomes" id="UP000247150"/>
    </source>
</evidence>
<sequence>MGFRVEKNYLRHTFNKKLMNDIMGEFRSVTEYAGDFTVIMTLSALFIIGCIGYIAVLDIKRNRSLKKLSVHT</sequence>
<name>A0A2V2ZV03_9BACI</name>
<accession>A0A2V2ZV03</accession>
<dbReference type="AlphaFoldDB" id="A0A2V2ZV03"/>
<comment type="caution">
    <text evidence="2">The sequence shown here is derived from an EMBL/GenBank/DDBJ whole genome shotgun (WGS) entry which is preliminary data.</text>
</comment>
<keyword evidence="1" id="KW-0812">Transmembrane</keyword>
<protein>
    <submittedName>
        <fullName evidence="2">Uncharacterized protein</fullName>
    </submittedName>
</protein>
<feature type="transmembrane region" description="Helical" evidence="1">
    <location>
        <begin position="36"/>
        <end position="57"/>
    </location>
</feature>
<evidence type="ECO:0000256" key="1">
    <source>
        <dbReference type="SAM" id="Phobius"/>
    </source>
</evidence>
<gene>
    <name evidence="2" type="ORF">DFO73_10636</name>
</gene>
<dbReference type="Proteomes" id="UP000247150">
    <property type="component" value="Unassembled WGS sequence"/>
</dbReference>